<dbReference type="STRING" id="634436.SAMN05216361_4305"/>
<dbReference type="PROSITE" id="PS51257">
    <property type="entry name" value="PROKAR_LIPOPROTEIN"/>
    <property type="match status" value="1"/>
</dbReference>
<dbReference type="Gene3D" id="3.60.21.10">
    <property type="match status" value="2"/>
</dbReference>
<evidence type="ECO:0000313" key="1">
    <source>
        <dbReference type="EMBL" id="SHH31803.1"/>
    </source>
</evidence>
<dbReference type="Proteomes" id="UP000184520">
    <property type="component" value="Unassembled WGS sequence"/>
</dbReference>
<organism evidence="1 2">
    <name type="scientific">Marisediminitalea aggregata</name>
    <dbReference type="NCBI Taxonomy" id="634436"/>
    <lineage>
        <taxon>Bacteria</taxon>
        <taxon>Pseudomonadati</taxon>
        <taxon>Pseudomonadota</taxon>
        <taxon>Gammaproteobacteria</taxon>
        <taxon>Alteromonadales</taxon>
        <taxon>Alteromonadaceae</taxon>
        <taxon>Marisediminitalea</taxon>
    </lineage>
</organism>
<dbReference type="GO" id="GO:0016787">
    <property type="term" value="F:hydrolase activity"/>
    <property type="evidence" value="ECO:0007669"/>
    <property type="project" value="InterPro"/>
</dbReference>
<dbReference type="SUPFAM" id="SSF56300">
    <property type="entry name" value="Metallo-dependent phosphatases"/>
    <property type="match status" value="1"/>
</dbReference>
<keyword evidence="2" id="KW-1185">Reference proteome</keyword>
<dbReference type="AlphaFoldDB" id="A0A1M5S193"/>
<sequence>MGRILIRTLYVAISYFVLTGCAIDNAEPQHELSGGIEEQPKTTIAFLADIHLHDVVASAKKLDTSDLPRLANGSPVLIRSMQAQLHSTRLFNENYFVLRAILDELANKGIELVALPGDFSDDGQPANIEALANLLDEYHTRYGMRFFAINGNHDPVRPFTRPGGKVDFLDKHGKEVVVASNDHPKCISNTAWQCSDAFREWGYREIARTLIQHGFSPSSEDQYYETPFGTTDLDKRGWQWCENDSDDACVFMPDMSYVVEPQKDIWLLAIDANVYEPVGKLSDRKFKGSGNAGYNALMVYKPELIKWIKSVVERARRKGKRLVSFSHFPMADFYDDTKNELVTLFGETSMQLKRMPTPETTAALAQTGLRLHMAGHMHLYDTHTPGSATGLVNVQVPSLAAWVPGYSLVTLNSDNSADVDTVIQSSVPGFNSLFPIYRKEREQLRISTDSAWWPDILEADDYLMFTDAHLRGVVHHRFVGKEWPKPLAKYISEHSIADVITLLFGEVSIDIADKKTLEMPAMTLAYDYYRIRNAGRFVDLKGREALYERLGTRLENTTNSMSGMQLQIKQLLKLLAIANQRQDPTHIHVTGV</sequence>
<evidence type="ECO:0000313" key="2">
    <source>
        <dbReference type="Proteomes" id="UP000184520"/>
    </source>
</evidence>
<reference evidence="2" key="1">
    <citation type="submission" date="2016-11" db="EMBL/GenBank/DDBJ databases">
        <authorList>
            <person name="Varghese N."/>
            <person name="Submissions S."/>
        </authorList>
    </citation>
    <scope>NUCLEOTIDE SEQUENCE [LARGE SCALE GENOMIC DNA]</scope>
    <source>
        <strain evidence="2">CGMCC 1.8995</strain>
    </source>
</reference>
<dbReference type="OrthoDB" id="5695107at2"/>
<gene>
    <name evidence="1" type="ORF">SAMN05216361_4305</name>
</gene>
<protein>
    <submittedName>
        <fullName evidence="1">Uncharacterized protein</fullName>
    </submittedName>
</protein>
<accession>A0A1M5S193</accession>
<dbReference type="RefSeq" id="WP_073325223.1">
    <property type="nucleotide sequence ID" value="NZ_FQWD01000008.1"/>
</dbReference>
<proteinExistence type="predicted"/>
<name>A0A1M5S193_9ALTE</name>
<dbReference type="InterPro" id="IPR029052">
    <property type="entry name" value="Metallo-depent_PP-like"/>
</dbReference>
<dbReference type="EMBL" id="FQWD01000008">
    <property type="protein sequence ID" value="SHH31803.1"/>
    <property type="molecule type" value="Genomic_DNA"/>
</dbReference>